<sequence>MYSCNCYSGWTGVNCQINENECGSNPCTNGDCLDEPNMYSCNCYSGWTGVNCQIDIDDCSAEACANGGTCVDHLNAYTCECPKGFRGAICENDDPCASNPCMNDCSCSVVNDTTAVCTSDSVYITGTFCEQGRLTYVSF</sequence>
<accession>A0A7M7NKM6</accession>
<feature type="domain" description="EGF-like" evidence="7">
    <location>
        <begin position="92"/>
        <end position="130"/>
    </location>
</feature>
<dbReference type="Proteomes" id="UP000007110">
    <property type="component" value="Unassembled WGS sequence"/>
</dbReference>
<evidence type="ECO:0000256" key="1">
    <source>
        <dbReference type="ARBA" id="ARBA00022536"/>
    </source>
</evidence>
<protein>
    <recommendedName>
        <fullName evidence="7">EGF-like domain-containing protein</fullName>
    </recommendedName>
</protein>
<dbReference type="InterPro" id="IPR001881">
    <property type="entry name" value="EGF-like_Ca-bd_dom"/>
</dbReference>
<dbReference type="GeneID" id="105439423"/>
<feature type="disulfide bond" evidence="6">
    <location>
        <begin position="43"/>
        <end position="52"/>
    </location>
</feature>
<dbReference type="PRINTS" id="PR00010">
    <property type="entry name" value="EGFBLOOD"/>
</dbReference>
<feature type="disulfide bond" evidence="6">
    <location>
        <begin position="81"/>
        <end position="90"/>
    </location>
</feature>
<reference evidence="8" key="2">
    <citation type="submission" date="2021-01" db="UniProtKB">
        <authorList>
            <consortium name="EnsemblMetazoa"/>
        </authorList>
    </citation>
    <scope>IDENTIFICATION</scope>
</reference>
<dbReference type="Gene3D" id="2.10.25.10">
    <property type="entry name" value="Laminin"/>
    <property type="match status" value="2"/>
</dbReference>
<dbReference type="PROSITE" id="PS50026">
    <property type="entry name" value="EGF_3"/>
    <property type="match status" value="4"/>
</dbReference>
<keyword evidence="9" id="KW-1185">Reference proteome</keyword>
<dbReference type="PANTHER" id="PTHR24049">
    <property type="entry name" value="CRUMBS FAMILY MEMBER"/>
    <property type="match status" value="1"/>
</dbReference>
<dbReference type="PROSITE" id="PS00022">
    <property type="entry name" value="EGF_1"/>
    <property type="match status" value="3"/>
</dbReference>
<dbReference type="GO" id="GO:0045197">
    <property type="term" value="P:establishment or maintenance of epithelial cell apical/basal polarity"/>
    <property type="evidence" value="ECO:0000318"/>
    <property type="project" value="GO_Central"/>
</dbReference>
<dbReference type="GO" id="GO:0007157">
    <property type="term" value="P:heterophilic cell-cell adhesion via plasma membrane cell adhesion molecules"/>
    <property type="evidence" value="ECO:0000318"/>
    <property type="project" value="GO_Central"/>
</dbReference>
<feature type="domain" description="EGF-like" evidence="7">
    <location>
        <begin position="18"/>
        <end position="53"/>
    </location>
</feature>
<dbReference type="FunFam" id="2.10.25.10:FF:000872">
    <property type="entry name" value="Versican b"/>
    <property type="match status" value="1"/>
</dbReference>
<dbReference type="GO" id="GO:0005886">
    <property type="term" value="C:plasma membrane"/>
    <property type="evidence" value="ECO:0000318"/>
    <property type="project" value="GO_Central"/>
</dbReference>
<dbReference type="GO" id="GO:0005509">
    <property type="term" value="F:calcium ion binding"/>
    <property type="evidence" value="ECO:0007669"/>
    <property type="project" value="InterPro"/>
</dbReference>
<dbReference type="InterPro" id="IPR018097">
    <property type="entry name" value="EGF_Ca-bd_CS"/>
</dbReference>
<evidence type="ECO:0000259" key="7">
    <source>
        <dbReference type="PROSITE" id="PS50026"/>
    </source>
</evidence>
<dbReference type="SMART" id="SM00179">
    <property type="entry name" value="EGF_CA"/>
    <property type="match status" value="2"/>
</dbReference>
<dbReference type="SMART" id="SM00181">
    <property type="entry name" value="EGF"/>
    <property type="match status" value="2"/>
</dbReference>
<evidence type="ECO:0000313" key="8">
    <source>
        <dbReference type="EnsemblMetazoa" id="XP_030836995"/>
    </source>
</evidence>
<dbReference type="KEGG" id="spu:105439423"/>
<dbReference type="CDD" id="cd00054">
    <property type="entry name" value="EGF_CA"/>
    <property type="match status" value="1"/>
</dbReference>
<evidence type="ECO:0000256" key="2">
    <source>
        <dbReference type="ARBA" id="ARBA00022729"/>
    </source>
</evidence>
<dbReference type="AlphaFoldDB" id="A0A7M7NKM6"/>
<dbReference type="FunFam" id="2.10.25.10:FF:000143">
    <property type="entry name" value="Protein crumbs 1"/>
    <property type="match status" value="1"/>
</dbReference>
<keyword evidence="3" id="KW-0677">Repeat</keyword>
<dbReference type="InterPro" id="IPR000152">
    <property type="entry name" value="EGF-type_Asp/Asn_hydroxyl_site"/>
</dbReference>
<feature type="disulfide bond" evidence="6">
    <location>
        <begin position="6"/>
        <end position="15"/>
    </location>
</feature>
<dbReference type="PROSITE" id="PS00010">
    <property type="entry name" value="ASX_HYDROXYL"/>
    <property type="match status" value="2"/>
</dbReference>
<dbReference type="PROSITE" id="PS01187">
    <property type="entry name" value="EGF_CA"/>
    <property type="match status" value="1"/>
</dbReference>
<reference evidence="9" key="1">
    <citation type="submission" date="2015-02" db="EMBL/GenBank/DDBJ databases">
        <title>Genome sequencing for Strongylocentrotus purpuratus.</title>
        <authorList>
            <person name="Murali S."/>
            <person name="Liu Y."/>
            <person name="Vee V."/>
            <person name="English A."/>
            <person name="Wang M."/>
            <person name="Skinner E."/>
            <person name="Han Y."/>
            <person name="Muzny D.M."/>
            <person name="Worley K.C."/>
            <person name="Gibbs R.A."/>
        </authorList>
    </citation>
    <scope>NUCLEOTIDE SEQUENCE</scope>
</reference>
<feature type="domain" description="EGF-like" evidence="7">
    <location>
        <begin position="55"/>
        <end position="91"/>
    </location>
</feature>
<keyword evidence="2" id="KW-0732">Signal</keyword>
<dbReference type="Pfam" id="PF00008">
    <property type="entry name" value="EGF"/>
    <property type="match status" value="2"/>
</dbReference>
<keyword evidence="5" id="KW-0325">Glycoprotein</keyword>
<dbReference type="InterPro" id="IPR051022">
    <property type="entry name" value="Notch_Cell-Fate_Det"/>
</dbReference>
<evidence type="ECO:0000256" key="4">
    <source>
        <dbReference type="ARBA" id="ARBA00023157"/>
    </source>
</evidence>
<keyword evidence="4 6" id="KW-1015">Disulfide bond</keyword>
<dbReference type="OMA" id="MYSCNCY"/>
<feature type="disulfide bond" evidence="6">
    <location>
        <begin position="22"/>
        <end position="32"/>
    </location>
</feature>
<dbReference type="EnsemblMetazoa" id="XM_030981135">
    <property type="protein sequence ID" value="XP_030836995"/>
    <property type="gene ID" value="LOC105439423"/>
</dbReference>
<dbReference type="SUPFAM" id="SSF57196">
    <property type="entry name" value="EGF/Laminin"/>
    <property type="match status" value="2"/>
</dbReference>
<organism evidence="8 9">
    <name type="scientific">Strongylocentrotus purpuratus</name>
    <name type="common">Purple sea urchin</name>
    <dbReference type="NCBI Taxonomy" id="7668"/>
    <lineage>
        <taxon>Eukaryota</taxon>
        <taxon>Metazoa</taxon>
        <taxon>Echinodermata</taxon>
        <taxon>Eleutherozoa</taxon>
        <taxon>Echinozoa</taxon>
        <taxon>Echinoidea</taxon>
        <taxon>Euechinoidea</taxon>
        <taxon>Echinacea</taxon>
        <taxon>Camarodonta</taxon>
        <taxon>Echinidea</taxon>
        <taxon>Strongylocentrotidae</taxon>
        <taxon>Strongylocentrotus</taxon>
    </lineage>
</organism>
<name>A0A7M7NKM6_STRPU</name>
<dbReference type="GO" id="GO:0032991">
    <property type="term" value="C:protein-containing complex"/>
    <property type="evidence" value="ECO:0000318"/>
    <property type="project" value="GO_Central"/>
</dbReference>
<evidence type="ECO:0000256" key="5">
    <source>
        <dbReference type="ARBA" id="ARBA00023180"/>
    </source>
</evidence>
<dbReference type="RefSeq" id="XP_030836995.1">
    <property type="nucleotide sequence ID" value="XM_030981135.1"/>
</dbReference>
<evidence type="ECO:0000256" key="6">
    <source>
        <dbReference type="PROSITE-ProRule" id="PRU00076"/>
    </source>
</evidence>
<dbReference type="PANTHER" id="PTHR24049:SF22">
    <property type="entry name" value="DROSOPHILA CRUMBS HOMOLOG"/>
    <property type="match status" value="1"/>
</dbReference>
<evidence type="ECO:0000313" key="9">
    <source>
        <dbReference type="Proteomes" id="UP000007110"/>
    </source>
</evidence>
<keyword evidence="1 6" id="KW-0245">EGF-like domain</keyword>
<proteinExistence type="predicted"/>
<dbReference type="OrthoDB" id="430340at2759"/>
<dbReference type="PROSITE" id="PS01186">
    <property type="entry name" value="EGF_2"/>
    <property type="match status" value="3"/>
</dbReference>
<comment type="caution">
    <text evidence="6">Lacks conserved residue(s) required for the propagation of feature annotation.</text>
</comment>
<dbReference type="InParanoid" id="A0A7M7NKM6"/>
<evidence type="ECO:0000256" key="3">
    <source>
        <dbReference type="ARBA" id="ARBA00022737"/>
    </source>
</evidence>
<dbReference type="InterPro" id="IPR000742">
    <property type="entry name" value="EGF"/>
</dbReference>
<feature type="domain" description="EGF-like" evidence="7">
    <location>
        <begin position="1"/>
        <end position="16"/>
    </location>
</feature>